<dbReference type="HAMAP" id="MF_01262">
    <property type="entry name" value="CCA_bact_type2"/>
    <property type="match status" value="1"/>
</dbReference>
<accession>K2JJW8</accession>
<feature type="binding site" evidence="13">
    <location>
        <position position="17"/>
    </location>
    <ligand>
        <name>CTP</name>
        <dbReference type="ChEBI" id="CHEBI:37563"/>
    </ligand>
</feature>
<dbReference type="SMART" id="SM00471">
    <property type="entry name" value="HDc"/>
    <property type="match status" value="1"/>
</dbReference>
<dbReference type="Pfam" id="PF01966">
    <property type="entry name" value="HD"/>
    <property type="match status" value="1"/>
</dbReference>
<evidence type="ECO:0000256" key="8">
    <source>
        <dbReference type="ARBA" id="ARBA00022801"/>
    </source>
</evidence>
<dbReference type="Gene3D" id="3.30.460.10">
    <property type="entry name" value="Beta Polymerase, domain 2"/>
    <property type="match status" value="1"/>
</dbReference>
<dbReference type="FunFam" id="1.10.3090.10:FF:000001">
    <property type="entry name" value="Multifunctional CCA protein"/>
    <property type="match status" value="1"/>
</dbReference>
<feature type="binding site" evidence="13">
    <location>
        <position position="27"/>
    </location>
    <ligand>
        <name>Mg(2+)</name>
        <dbReference type="ChEBI" id="CHEBI:18420"/>
    </ligand>
</feature>
<evidence type="ECO:0000256" key="6">
    <source>
        <dbReference type="ARBA" id="ARBA00022741"/>
    </source>
</evidence>
<dbReference type="EMBL" id="AMRG01000008">
    <property type="protein sequence ID" value="EKE83711.1"/>
    <property type="molecule type" value="Genomic_DNA"/>
</dbReference>
<feature type="binding site" evidence="13">
    <location>
        <position position="29"/>
    </location>
    <ligand>
        <name>Mg(2+)</name>
        <dbReference type="ChEBI" id="CHEBI:18420"/>
    </ligand>
</feature>
<dbReference type="HAMAP" id="MF_01261">
    <property type="entry name" value="CCA_bact_type1"/>
    <property type="match status" value="1"/>
</dbReference>
<feature type="binding site" evidence="13">
    <location>
        <position position="146"/>
    </location>
    <ligand>
        <name>ATP</name>
        <dbReference type="ChEBI" id="CHEBI:30616"/>
    </ligand>
</feature>
<dbReference type="Pfam" id="PF12627">
    <property type="entry name" value="PolyA_pol_RNAbd"/>
    <property type="match status" value="1"/>
</dbReference>
<dbReference type="Proteomes" id="UP000014115">
    <property type="component" value="Unassembled WGS sequence"/>
</dbReference>
<dbReference type="CDD" id="cd05398">
    <property type="entry name" value="NT_ClassII-CCAase"/>
    <property type="match status" value="1"/>
</dbReference>
<dbReference type="PANTHER" id="PTHR47545">
    <property type="entry name" value="MULTIFUNCTIONAL CCA PROTEIN"/>
    <property type="match status" value="1"/>
</dbReference>
<keyword evidence="11 13" id="KW-0694">RNA-binding</keyword>
<dbReference type="GO" id="GO:0000049">
    <property type="term" value="F:tRNA binding"/>
    <property type="evidence" value="ECO:0007669"/>
    <property type="project" value="UniProtKB-UniRule"/>
</dbReference>
<feature type="binding site" evidence="13">
    <location>
        <position position="14"/>
    </location>
    <ligand>
        <name>CTP</name>
        <dbReference type="ChEBI" id="CHEBI:37563"/>
    </ligand>
</feature>
<dbReference type="EC" id="3.1.4.-" evidence="13"/>
<gene>
    <name evidence="13" type="primary">cca</name>
    <name evidence="15" type="ORF">A10D4_07680</name>
</gene>
<dbReference type="GO" id="GO:0004112">
    <property type="term" value="F:cyclic-nucleotide phosphodiesterase activity"/>
    <property type="evidence" value="ECO:0007669"/>
    <property type="project" value="UniProtKB-UniRule"/>
</dbReference>
<evidence type="ECO:0000256" key="3">
    <source>
        <dbReference type="ARBA" id="ARBA00022694"/>
    </source>
</evidence>
<dbReference type="AlphaFoldDB" id="K2JJW8"/>
<dbReference type="InterPro" id="IPR002646">
    <property type="entry name" value="PolA_pol_head_dom"/>
</dbReference>
<dbReference type="GO" id="GO:0005524">
    <property type="term" value="F:ATP binding"/>
    <property type="evidence" value="ECO:0007669"/>
    <property type="project" value="UniProtKB-UniRule"/>
</dbReference>
<feature type="binding site" evidence="13">
    <location>
        <position position="97"/>
    </location>
    <ligand>
        <name>CTP</name>
        <dbReference type="ChEBI" id="CHEBI:37563"/>
    </ligand>
</feature>
<dbReference type="OrthoDB" id="9805698at2"/>
<keyword evidence="2 13" id="KW-0808">Transferase</keyword>
<dbReference type="InterPro" id="IPR043519">
    <property type="entry name" value="NT_sf"/>
</dbReference>
<dbReference type="InterPro" id="IPR032828">
    <property type="entry name" value="PolyA_RNA-bd"/>
</dbReference>
<feature type="binding site" evidence="13">
    <location>
        <position position="14"/>
    </location>
    <ligand>
        <name>ATP</name>
        <dbReference type="ChEBI" id="CHEBI:30616"/>
    </ligand>
</feature>
<feature type="domain" description="HD" evidence="14">
    <location>
        <begin position="234"/>
        <end position="335"/>
    </location>
</feature>
<comment type="cofactor">
    <cofactor evidence="13">
        <name>Mg(2+)</name>
        <dbReference type="ChEBI" id="CHEBI:18420"/>
    </cofactor>
    <text evidence="13">Magnesium is required for nucleotidyltransferase activity.</text>
</comment>
<comment type="miscellaneous">
    <text evidence="13">A single active site specifically recognizes both ATP and CTP and is responsible for their addition.</text>
</comment>
<feature type="binding site" evidence="13">
    <location>
        <position position="143"/>
    </location>
    <ligand>
        <name>ATP</name>
        <dbReference type="ChEBI" id="CHEBI:30616"/>
    </ligand>
</feature>
<protein>
    <recommendedName>
        <fullName evidence="13">Multifunctional CCA protein</fullName>
    </recommendedName>
    <domain>
        <recommendedName>
            <fullName evidence="13">CCA-adding enzyme</fullName>
            <ecNumber evidence="13">2.7.7.72</ecNumber>
        </recommendedName>
        <alternativeName>
            <fullName evidence="13">CCA tRNA nucleotidyltransferase</fullName>
        </alternativeName>
        <alternativeName>
            <fullName evidence="13">tRNA CCA-pyrophosphorylase</fullName>
        </alternativeName>
        <alternativeName>
            <fullName evidence="13">tRNA adenylyl-/cytidylyl-transferase</fullName>
        </alternativeName>
        <alternativeName>
            <fullName evidence="13">tRNA nucleotidyltransferase</fullName>
        </alternativeName>
        <alternativeName>
            <fullName evidence="13">tRNA-NT</fullName>
        </alternativeName>
    </domain>
    <domain>
        <recommendedName>
            <fullName evidence="13">2'-nucleotidase</fullName>
            <ecNumber evidence="13">3.1.3.-</ecNumber>
        </recommendedName>
    </domain>
    <domain>
        <recommendedName>
            <fullName evidence="13">2',3'-cyclic phosphodiesterase</fullName>
            <ecNumber evidence="13">3.1.4.-</ecNumber>
        </recommendedName>
    </domain>
    <domain>
        <recommendedName>
            <fullName evidence="13">Phosphatase</fullName>
        </recommendedName>
    </domain>
</protein>
<dbReference type="RefSeq" id="WP_008488756.1">
    <property type="nucleotide sequence ID" value="NZ_AMRG01000008.1"/>
</dbReference>
<feature type="binding site" evidence="13">
    <location>
        <position position="143"/>
    </location>
    <ligand>
        <name>CTP</name>
        <dbReference type="ChEBI" id="CHEBI:37563"/>
    </ligand>
</feature>
<name>K2JJW8_9GAMM</name>
<comment type="domain">
    <text evidence="13">Comprises two domains: an N-terminal domain containing the nucleotidyltransferase activity and a C-terminal HD domain associated with both phosphodiesterase and phosphatase activities.</text>
</comment>
<keyword evidence="9 13" id="KW-0067">ATP-binding</keyword>
<evidence type="ECO:0000259" key="14">
    <source>
        <dbReference type="PROSITE" id="PS51831"/>
    </source>
</evidence>
<dbReference type="eggNOG" id="COG0617">
    <property type="taxonomic scope" value="Bacteria"/>
</dbReference>
<dbReference type="GO" id="GO:0016791">
    <property type="term" value="F:phosphatase activity"/>
    <property type="evidence" value="ECO:0007669"/>
    <property type="project" value="UniProtKB-UniRule"/>
</dbReference>
<dbReference type="PROSITE" id="PS51831">
    <property type="entry name" value="HD"/>
    <property type="match status" value="1"/>
</dbReference>
<dbReference type="EC" id="3.1.3.-" evidence="13"/>
<keyword evidence="3 13" id="KW-0819">tRNA processing</keyword>
<comment type="caution">
    <text evidence="15">The sequence shown here is derived from an EMBL/GenBank/DDBJ whole genome shotgun (WGS) entry which is preliminary data.</text>
</comment>
<dbReference type="GO" id="GO:0042245">
    <property type="term" value="P:RNA repair"/>
    <property type="evidence" value="ECO:0007669"/>
    <property type="project" value="UniProtKB-KW"/>
</dbReference>
<feature type="binding site" evidence="13">
    <location>
        <position position="97"/>
    </location>
    <ligand>
        <name>ATP</name>
        <dbReference type="ChEBI" id="CHEBI:30616"/>
    </ligand>
</feature>
<evidence type="ECO:0000256" key="2">
    <source>
        <dbReference type="ARBA" id="ARBA00022679"/>
    </source>
</evidence>
<dbReference type="PANTHER" id="PTHR47545:SF1">
    <property type="entry name" value="MULTIFUNCTIONAL CCA PROTEIN"/>
    <property type="match status" value="1"/>
</dbReference>
<comment type="catalytic activity">
    <reaction evidence="13">
        <text>a tRNA with a 3' CCA end + 2 CTP + ATP = a tRNA with a 3' CCACCA end + 3 diphosphate</text>
        <dbReference type="Rhea" id="RHEA:76235"/>
        <dbReference type="Rhea" id="RHEA-COMP:10468"/>
        <dbReference type="Rhea" id="RHEA-COMP:18655"/>
        <dbReference type="ChEBI" id="CHEBI:30616"/>
        <dbReference type="ChEBI" id="CHEBI:33019"/>
        <dbReference type="ChEBI" id="CHEBI:37563"/>
        <dbReference type="ChEBI" id="CHEBI:83071"/>
        <dbReference type="ChEBI" id="CHEBI:195187"/>
    </reaction>
</comment>
<comment type="similarity">
    <text evidence="13">Belongs to the tRNA nucleotidyltransferase/poly(A) polymerase family. Bacterial CCA-adding enzyme type 1 subfamily.</text>
</comment>
<dbReference type="InterPro" id="IPR003607">
    <property type="entry name" value="HD/PDEase_dom"/>
</dbReference>
<feature type="binding site" evidence="13">
    <location>
        <position position="146"/>
    </location>
    <ligand>
        <name>CTP</name>
        <dbReference type="ChEBI" id="CHEBI:37563"/>
    </ligand>
</feature>
<dbReference type="GO" id="GO:0000287">
    <property type="term" value="F:magnesium ion binding"/>
    <property type="evidence" value="ECO:0007669"/>
    <property type="project" value="UniProtKB-UniRule"/>
</dbReference>
<evidence type="ECO:0000256" key="9">
    <source>
        <dbReference type="ARBA" id="ARBA00022840"/>
    </source>
</evidence>
<evidence type="ECO:0000256" key="13">
    <source>
        <dbReference type="HAMAP-Rule" id="MF_01261"/>
    </source>
</evidence>
<dbReference type="GO" id="GO:0001680">
    <property type="term" value="P:tRNA 3'-terminal CCA addition"/>
    <property type="evidence" value="ECO:0007669"/>
    <property type="project" value="UniProtKB-UniRule"/>
</dbReference>
<keyword evidence="5 13" id="KW-0479">Metal-binding</keyword>
<keyword evidence="16" id="KW-1185">Reference proteome</keyword>
<evidence type="ECO:0000256" key="10">
    <source>
        <dbReference type="ARBA" id="ARBA00022842"/>
    </source>
</evidence>
<comment type="catalytic activity">
    <reaction evidence="13">
        <text>a tRNA precursor + 2 CTP + ATP = a tRNA with a 3' CCA end + 3 diphosphate</text>
        <dbReference type="Rhea" id="RHEA:14433"/>
        <dbReference type="Rhea" id="RHEA-COMP:10465"/>
        <dbReference type="Rhea" id="RHEA-COMP:10468"/>
        <dbReference type="ChEBI" id="CHEBI:30616"/>
        <dbReference type="ChEBI" id="CHEBI:33019"/>
        <dbReference type="ChEBI" id="CHEBI:37563"/>
        <dbReference type="ChEBI" id="CHEBI:74896"/>
        <dbReference type="ChEBI" id="CHEBI:83071"/>
        <dbReference type="EC" id="2.7.7.72"/>
    </reaction>
</comment>
<dbReference type="STRING" id="740709.A10D4_07680"/>
<evidence type="ECO:0000256" key="12">
    <source>
        <dbReference type="ARBA" id="ARBA00023268"/>
    </source>
</evidence>
<dbReference type="GO" id="GO:0004810">
    <property type="term" value="F:CCA tRNA nucleotidyltransferase activity"/>
    <property type="evidence" value="ECO:0007669"/>
    <property type="project" value="UniProtKB-UniRule"/>
</dbReference>
<dbReference type="Pfam" id="PF01743">
    <property type="entry name" value="PolyA_pol"/>
    <property type="match status" value="1"/>
</dbReference>
<comment type="subunit">
    <text evidence="13">Monomer. Can also form homodimers and oligomers.</text>
</comment>
<dbReference type="InterPro" id="IPR012006">
    <property type="entry name" value="CCA_bact"/>
</dbReference>
<evidence type="ECO:0000313" key="16">
    <source>
        <dbReference type="Proteomes" id="UP000014115"/>
    </source>
</evidence>
<dbReference type="SUPFAM" id="SSF81891">
    <property type="entry name" value="Poly A polymerase C-terminal region-like"/>
    <property type="match status" value="1"/>
</dbReference>
<keyword evidence="12 13" id="KW-0511">Multifunctional enzyme</keyword>
<keyword evidence="4 13" id="KW-0548">Nucleotidyltransferase</keyword>
<dbReference type="InterPro" id="IPR006674">
    <property type="entry name" value="HD_domain"/>
</dbReference>
<sequence>MSKTQDWQVYLVGGAVRDELLQKPVADRDWVVVGATPEDMLKAGYQQVGKDFPVFLHPQSKEEYALARTERKQGQGYTGFQVDSSSSVTLTEDLLRRDLTVNAMARAEDGRLIDPYGGYQDLQARLLRHVSPAFVEDPLRVLRVARFAARYAEDGFRVADETLALMRELADSGELLQLSPERVWRETENALRSSQPEVYFEVLRRCGALAILMPELDRLWGVPNPPQWHPEIDTGVHTMMVLQQAARLSDDTRVRLAALLHDVGKGLTPAAEWPSHRGHEKAGVAVIDNMAARLAMPNDYKQLAKLVSEWHLHCHKALELRPATIIKLLNAVDVWRKPERFEQFLLACQADHLGRLGYTDKPYPQADFLRRCQVATAAVNVADIVASGLTGAAIGQALHKARLQAIAKLPR</sequence>
<dbReference type="Gene3D" id="1.10.3090.10">
    <property type="entry name" value="cca-adding enzyme, domain 2"/>
    <property type="match status" value="1"/>
</dbReference>
<evidence type="ECO:0000256" key="5">
    <source>
        <dbReference type="ARBA" id="ARBA00022723"/>
    </source>
</evidence>
<evidence type="ECO:0000256" key="11">
    <source>
        <dbReference type="ARBA" id="ARBA00022884"/>
    </source>
</evidence>
<comment type="cofactor">
    <cofactor evidence="13">
        <name>Ni(2+)</name>
        <dbReference type="ChEBI" id="CHEBI:49786"/>
    </cofactor>
    <text evidence="13">Nickel for phosphatase activity.</text>
</comment>
<proteinExistence type="inferred from homology"/>
<comment type="function">
    <text evidence="13">Catalyzes the addition and repair of the essential 3'-terminal CCA sequence in tRNAs without using a nucleic acid template. Adds these three nucleotides in the order of C, C, and A to the tRNA nucleotide-73, using CTP and ATP as substrates and producing inorganic pyrophosphate. tRNA 3'-terminal CCA addition is required both for tRNA processing and repair. Also involved in tRNA surveillance by mediating tandem CCA addition to generate a CCACCA at the 3' terminus of unstable tRNAs. While stable tRNAs receive only 3'-terminal CCA, unstable tRNAs are marked with CCACCA and rapidly degraded.</text>
</comment>
<dbReference type="CDD" id="cd00077">
    <property type="entry name" value="HDc"/>
    <property type="match status" value="1"/>
</dbReference>
<dbReference type="GO" id="GO:0160016">
    <property type="term" value="F:CCACCA tRNA nucleotidyltransferase activity"/>
    <property type="evidence" value="ECO:0007669"/>
    <property type="project" value="RHEA"/>
</dbReference>
<keyword evidence="1 13" id="KW-0533">Nickel</keyword>
<evidence type="ECO:0000256" key="1">
    <source>
        <dbReference type="ARBA" id="ARBA00022596"/>
    </source>
</evidence>
<dbReference type="PATRIC" id="fig|740709.3.peg.1561"/>
<dbReference type="EC" id="2.7.7.72" evidence="13"/>
<keyword evidence="8 13" id="KW-0378">Hydrolase</keyword>
<dbReference type="PIRSF" id="PIRSF000813">
    <property type="entry name" value="CCA_bact"/>
    <property type="match status" value="1"/>
</dbReference>
<keyword evidence="10 13" id="KW-0460">Magnesium</keyword>
<keyword evidence="7 13" id="KW-0692">RNA repair</keyword>
<dbReference type="InterPro" id="IPR050124">
    <property type="entry name" value="tRNA_CCA-adding_enzyme"/>
</dbReference>
<evidence type="ECO:0000256" key="4">
    <source>
        <dbReference type="ARBA" id="ARBA00022695"/>
    </source>
</evidence>
<dbReference type="NCBIfam" id="NF008137">
    <property type="entry name" value="PRK10885.1"/>
    <property type="match status" value="1"/>
</dbReference>
<feature type="binding site" evidence="13">
    <location>
        <position position="17"/>
    </location>
    <ligand>
        <name>ATP</name>
        <dbReference type="ChEBI" id="CHEBI:30616"/>
    </ligand>
</feature>
<keyword evidence="6 13" id="KW-0547">Nucleotide-binding</keyword>
<reference evidence="15 16" key="1">
    <citation type="journal article" date="2012" name="J. Bacteriol.">
        <title>Genome Sequence of Idiomarina xiamenensis Type Strain 10-D-4.</title>
        <authorList>
            <person name="Lai Q."/>
            <person name="Wang L."/>
            <person name="Wang W."/>
            <person name="Shao Z."/>
        </authorList>
    </citation>
    <scope>NUCLEOTIDE SEQUENCE [LARGE SCALE GENOMIC DNA]</scope>
    <source>
        <strain evidence="15 16">10-D-4</strain>
    </source>
</reference>
<dbReference type="SUPFAM" id="SSF81301">
    <property type="entry name" value="Nucleotidyltransferase"/>
    <property type="match status" value="1"/>
</dbReference>
<organism evidence="15 16">
    <name type="scientific">Idiomarina xiamenensis 10-D-4</name>
    <dbReference type="NCBI Taxonomy" id="740709"/>
    <lineage>
        <taxon>Bacteria</taxon>
        <taxon>Pseudomonadati</taxon>
        <taxon>Pseudomonadota</taxon>
        <taxon>Gammaproteobacteria</taxon>
        <taxon>Alteromonadales</taxon>
        <taxon>Idiomarinaceae</taxon>
        <taxon>Idiomarina</taxon>
    </lineage>
</organism>
<evidence type="ECO:0000256" key="7">
    <source>
        <dbReference type="ARBA" id="ARBA00022800"/>
    </source>
</evidence>
<evidence type="ECO:0000313" key="15">
    <source>
        <dbReference type="EMBL" id="EKE83711.1"/>
    </source>
</evidence>